<dbReference type="InterPro" id="IPR011330">
    <property type="entry name" value="Glyco_hydro/deAcase_b/a-brl"/>
</dbReference>
<dbReference type="Pfam" id="PF01522">
    <property type="entry name" value="Polysacc_deac_1"/>
    <property type="match status" value="1"/>
</dbReference>
<gene>
    <name evidence="2" type="ORF">GCM10009810_10730</name>
</gene>
<organism evidence="2 3">
    <name type="scientific">Nostocoides vanveenii</name>
    <dbReference type="NCBI Taxonomy" id="330835"/>
    <lineage>
        <taxon>Bacteria</taxon>
        <taxon>Bacillati</taxon>
        <taxon>Actinomycetota</taxon>
        <taxon>Actinomycetes</taxon>
        <taxon>Micrococcales</taxon>
        <taxon>Intrasporangiaceae</taxon>
        <taxon>Nostocoides</taxon>
    </lineage>
</organism>
<dbReference type="Proteomes" id="UP001501475">
    <property type="component" value="Unassembled WGS sequence"/>
</dbReference>
<evidence type="ECO:0000313" key="2">
    <source>
        <dbReference type="EMBL" id="GAA1752543.1"/>
    </source>
</evidence>
<protein>
    <recommendedName>
        <fullName evidence="1">NodB homology domain-containing protein</fullName>
    </recommendedName>
</protein>
<proteinExistence type="predicted"/>
<comment type="caution">
    <text evidence="2">The sequence shown here is derived from an EMBL/GenBank/DDBJ whole genome shotgun (WGS) entry which is preliminary data.</text>
</comment>
<dbReference type="EMBL" id="BAAAPN010000028">
    <property type="protein sequence ID" value="GAA1752543.1"/>
    <property type="molecule type" value="Genomic_DNA"/>
</dbReference>
<evidence type="ECO:0000313" key="3">
    <source>
        <dbReference type="Proteomes" id="UP001501475"/>
    </source>
</evidence>
<reference evidence="2 3" key="1">
    <citation type="journal article" date="2019" name="Int. J. Syst. Evol. Microbiol.">
        <title>The Global Catalogue of Microorganisms (GCM) 10K type strain sequencing project: providing services to taxonomists for standard genome sequencing and annotation.</title>
        <authorList>
            <consortium name="The Broad Institute Genomics Platform"/>
            <consortium name="The Broad Institute Genome Sequencing Center for Infectious Disease"/>
            <person name="Wu L."/>
            <person name="Ma J."/>
        </authorList>
    </citation>
    <scope>NUCLEOTIDE SEQUENCE [LARGE SCALE GENOMIC DNA]</scope>
    <source>
        <strain evidence="2 3">JCM 15591</strain>
    </source>
</reference>
<accession>A0ABN2KBR5</accession>
<dbReference type="SUPFAM" id="SSF88713">
    <property type="entry name" value="Glycoside hydrolase/deacetylase"/>
    <property type="match status" value="1"/>
</dbReference>
<dbReference type="Gene3D" id="3.20.20.370">
    <property type="entry name" value="Glycoside hydrolase/deacetylase"/>
    <property type="match status" value="1"/>
</dbReference>
<sequence length="264" mass="27709">MVALTIDDYPRPTLEILVSLLAARRLPWTSALNADTVDDGYMYAPWSTGLSWANVAALPSALVEMANHGASHRDITDPAAVDAEITGSLARLRSAPPARVVQGWVPPGSDYPGLALKTPPQARGIADYQSSVAGRSILNDHAWALGQDPRPQDAVGPVITWPRDGHPVPVPGRQWLDFPHGAGLQSGGDPAGGFGGLCVAAAIARGHGAILGLHTAHLVGQGGQDRYDLGQLSGFLDHLTGLRDAGRIAVVRVSDWMSAKVVAR</sequence>
<dbReference type="InterPro" id="IPR002509">
    <property type="entry name" value="NODB_dom"/>
</dbReference>
<keyword evidence="3" id="KW-1185">Reference proteome</keyword>
<name>A0ABN2KBR5_9MICO</name>
<evidence type="ECO:0000259" key="1">
    <source>
        <dbReference type="Pfam" id="PF01522"/>
    </source>
</evidence>
<feature type="domain" description="NodB homology" evidence="1">
    <location>
        <begin position="1"/>
        <end position="115"/>
    </location>
</feature>